<dbReference type="PROSITE" id="PS51257">
    <property type="entry name" value="PROKAR_LIPOPROTEIN"/>
    <property type="match status" value="1"/>
</dbReference>
<keyword evidence="2" id="KW-0472">Membrane</keyword>
<sequence>MTSRRPAHRSSTTSEIARRGVLVVGPALLLAGCGMLPGLGEDESTAADGAGAAEDGPEAEEATQEQSAPPANTVATADFDVLEVEDETTAGRLMSRVEDSETMIHPYAQATVIATTLLDSLTAEQFTALTGEEVPEVDSPDPDVDGEQLATVILPGEMKKFLLTAWESTDPEWAPAVDPTYTELYITYAGNQSIRLDSTSDGDAERSGTVLAIVDATPDAGTVALRAEMGNGVQELSLVDGTILTTPAPRMYDRGLEVEVSEATTLDTKVPDGFAKDFMTLHGTVEEAYLSPYVSAGLDYGGSLGWASEDEIHLVIPLNWDRDFSSNVKELTEIVLVLPDGTELRPAQDQTTMFRSAHSQPIATFTIPADLDTATVKIMPRFGQVLDEDFE</sequence>
<reference evidence="3" key="1">
    <citation type="journal article" date="2021" name="PeerJ">
        <title>Extensive microbial diversity within the chicken gut microbiome revealed by metagenomics and culture.</title>
        <authorList>
            <person name="Gilroy R."/>
            <person name="Ravi A."/>
            <person name="Getino M."/>
            <person name="Pursley I."/>
            <person name="Horton D.L."/>
            <person name="Alikhan N.F."/>
            <person name="Baker D."/>
            <person name="Gharbi K."/>
            <person name="Hall N."/>
            <person name="Watson M."/>
            <person name="Adriaenssens E.M."/>
            <person name="Foster-Nyarko E."/>
            <person name="Jarju S."/>
            <person name="Secka A."/>
            <person name="Antonio M."/>
            <person name="Oren A."/>
            <person name="Chaudhuri R.R."/>
            <person name="La Ragione R."/>
            <person name="Hildebrand F."/>
            <person name="Pallen M.J."/>
        </authorList>
    </citation>
    <scope>NUCLEOTIDE SEQUENCE</scope>
    <source>
        <strain evidence="3">ChiGjej5B5-22894</strain>
    </source>
</reference>
<name>A0A921MXZ4_9MICO</name>
<feature type="non-terminal residue" evidence="3">
    <location>
        <position position="391"/>
    </location>
</feature>
<accession>A0A921MXZ4</accession>
<dbReference type="AlphaFoldDB" id="A0A921MXZ4"/>
<proteinExistence type="predicted"/>
<organism evidence="3 4">
    <name type="scientific">Brachybacterium massiliense</name>
    <dbReference type="NCBI Taxonomy" id="1755098"/>
    <lineage>
        <taxon>Bacteria</taxon>
        <taxon>Bacillati</taxon>
        <taxon>Actinomycetota</taxon>
        <taxon>Actinomycetes</taxon>
        <taxon>Micrococcales</taxon>
        <taxon>Dermabacteraceae</taxon>
        <taxon>Brachybacterium</taxon>
    </lineage>
</organism>
<evidence type="ECO:0000256" key="1">
    <source>
        <dbReference type="SAM" id="MobiDB-lite"/>
    </source>
</evidence>
<evidence type="ECO:0000313" key="4">
    <source>
        <dbReference type="Proteomes" id="UP000742460"/>
    </source>
</evidence>
<keyword evidence="2" id="KW-1133">Transmembrane helix</keyword>
<feature type="region of interest" description="Disordered" evidence="1">
    <location>
        <begin position="37"/>
        <end position="74"/>
    </location>
</feature>
<comment type="caution">
    <text evidence="3">The sequence shown here is derived from an EMBL/GenBank/DDBJ whole genome shotgun (WGS) entry which is preliminary data.</text>
</comment>
<feature type="transmembrane region" description="Helical" evidence="2">
    <location>
        <begin position="21"/>
        <end position="40"/>
    </location>
</feature>
<dbReference type="Proteomes" id="UP000742460">
    <property type="component" value="Unassembled WGS sequence"/>
</dbReference>
<reference evidence="3" key="2">
    <citation type="submission" date="2021-09" db="EMBL/GenBank/DDBJ databases">
        <authorList>
            <person name="Gilroy R."/>
        </authorList>
    </citation>
    <scope>NUCLEOTIDE SEQUENCE</scope>
    <source>
        <strain evidence="3">ChiGjej5B5-22894</strain>
    </source>
</reference>
<gene>
    <name evidence="3" type="ORF">K8V81_12190</name>
</gene>
<keyword evidence="2" id="KW-0812">Transmembrane</keyword>
<evidence type="ECO:0000313" key="3">
    <source>
        <dbReference type="EMBL" id="HJG92470.1"/>
    </source>
</evidence>
<protein>
    <submittedName>
        <fullName evidence="3">Uncharacterized protein</fullName>
    </submittedName>
</protein>
<dbReference type="EMBL" id="DYUE01000286">
    <property type="protein sequence ID" value="HJG92470.1"/>
    <property type="molecule type" value="Genomic_DNA"/>
</dbReference>
<feature type="compositionally biased region" description="Polar residues" evidence="1">
    <location>
        <begin position="64"/>
        <end position="74"/>
    </location>
</feature>
<evidence type="ECO:0000256" key="2">
    <source>
        <dbReference type="SAM" id="Phobius"/>
    </source>
</evidence>